<dbReference type="EMBL" id="DTMZ01000155">
    <property type="protein sequence ID" value="HGD13695.1"/>
    <property type="molecule type" value="Genomic_DNA"/>
</dbReference>
<organism evidence="1">
    <name type="scientific">candidate division WOR-3 bacterium</name>
    <dbReference type="NCBI Taxonomy" id="2052148"/>
    <lineage>
        <taxon>Bacteria</taxon>
        <taxon>Bacteria division WOR-3</taxon>
    </lineage>
</organism>
<sequence length="221" mass="24823">MVRRILLLTLSGFGLVVFVQCRTEFEPPVIEGIFGNTRVQVRDSCLFECRVAPGAKGPLSFQWWCSGGRFEAQRAERGKWYAPESSGTVSIGVEVTDGLDRKTADSIEVQVEPRVVTFVNWEGAIKAGESVYFSDSCIVGYRLSGTVRSDTGNVYLIFLDEGNFYRWQQGLSYQPRIRRLAYQSIPLNDTIPVSGIYYLVLDNSGNFNDCSYRINIQLTSP</sequence>
<evidence type="ECO:0000313" key="1">
    <source>
        <dbReference type="EMBL" id="HGD13695.1"/>
    </source>
</evidence>
<name>A0A7V3PUJ4_UNCW3</name>
<accession>A0A7V3PUJ4</accession>
<reference evidence="1" key="1">
    <citation type="journal article" date="2020" name="mSystems">
        <title>Genome- and Community-Level Interaction Insights into Carbon Utilization and Element Cycling Functions of Hydrothermarchaeota in Hydrothermal Sediment.</title>
        <authorList>
            <person name="Zhou Z."/>
            <person name="Liu Y."/>
            <person name="Xu W."/>
            <person name="Pan J."/>
            <person name="Luo Z.H."/>
            <person name="Li M."/>
        </authorList>
    </citation>
    <scope>NUCLEOTIDE SEQUENCE [LARGE SCALE GENOMIC DNA]</scope>
    <source>
        <strain evidence="1">SpSt-914</strain>
    </source>
</reference>
<proteinExistence type="predicted"/>
<dbReference type="AlphaFoldDB" id="A0A7V3PUJ4"/>
<protein>
    <submittedName>
        <fullName evidence="1">Uncharacterized protein</fullName>
    </submittedName>
</protein>
<gene>
    <name evidence="1" type="ORF">ENX16_06420</name>
</gene>
<comment type="caution">
    <text evidence="1">The sequence shown here is derived from an EMBL/GenBank/DDBJ whole genome shotgun (WGS) entry which is preliminary data.</text>
</comment>